<dbReference type="PANTHER" id="PTHR15415:SF7">
    <property type="entry name" value="MICOS COMPLEX SUBUNIT MIC60"/>
    <property type="match status" value="1"/>
</dbReference>
<dbReference type="Proteomes" id="UP000631114">
    <property type="component" value="Unassembled WGS sequence"/>
</dbReference>
<keyword evidence="3" id="KW-0812">Transmembrane</keyword>
<feature type="coiled-coil region" evidence="8">
    <location>
        <begin position="319"/>
        <end position="428"/>
    </location>
</feature>
<keyword evidence="7" id="KW-0472">Membrane</keyword>
<comment type="caution">
    <text evidence="10">The sequence shown here is derived from an EMBL/GenBank/DDBJ whole genome shotgun (WGS) entry which is preliminary data.</text>
</comment>
<proteinExistence type="inferred from homology"/>
<dbReference type="Pfam" id="PF09731">
    <property type="entry name" value="Mitofilin"/>
    <property type="match status" value="1"/>
</dbReference>
<keyword evidence="11" id="KW-1185">Reference proteome</keyword>
<reference evidence="10 11" key="1">
    <citation type="submission" date="2020-10" db="EMBL/GenBank/DDBJ databases">
        <title>The Coptis chinensis genome and diversification of protoberbering-type alkaloids.</title>
        <authorList>
            <person name="Wang B."/>
            <person name="Shu S."/>
            <person name="Song C."/>
            <person name="Liu Y."/>
        </authorList>
    </citation>
    <scope>NUCLEOTIDE SEQUENCE [LARGE SCALE GENOMIC DNA]</scope>
    <source>
        <strain evidence="10">HL-2020</strain>
        <tissue evidence="10">Leaf</tissue>
    </source>
</reference>
<sequence>MPTPTQQRPYHVSSRKEFSASSQPSPKPTSGSVEKPPEASGSSNVGKLVLGGVLLGGCVGAAAYQHYYLNKPTVEEEPTSIDNSSKIPKGIEGLGDQVTDYKNQGPNVSNNSVVDVGNNGEAHLDSTHILDEGKVDGENQAEGGLNETGENEAVRVHQKELPSFSLGGMSSDDQSYHSKTSSGDTLDKKEVESGFINIQSSREENEVVNATSSSQEPKEIAEEINVKEPPVHQYTDDAPKASLVNGTDPSSSLTDLYFLGEKDGGDNATSLDGKVDSSITHTKQQEASVGASEELKDAYISKDGNLVLDFLEAIHAAEERQAELDAHILAEEKRKLKEKFEKELKDARARELMYAEEASMLDKELNKERTKAAATFKSLKEKAEENLKMELERKEGEVEMQLKKVKELAQAELAAAIANEKASQIEKMTEANLNVALALEDAVSKGLPIQPEISALHTYLEGIDKDSLLDLVLSSLPEEALKYGTKTELQLKQKANQHFQTRSDQFDALKGTLRHYSLIPPGGGGILAHSLAHIASLLKVKENNLSGDGIESIISRVENFLAEGKLAEAADALEGGVNGTQAEEVISEWVNLARNRAITEQALLLLQSYATSISAT</sequence>
<feature type="compositionally biased region" description="Basic and acidic residues" evidence="9">
    <location>
        <begin position="224"/>
        <end position="239"/>
    </location>
</feature>
<evidence type="ECO:0000256" key="2">
    <source>
        <dbReference type="ARBA" id="ARBA00010877"/>
    </source>
</evidence>
<organism evidence="10 11">
    <name type="scientific">Coptis chinensis</name>
    <dbReference type="NCBI Taxonomy" id="261450"/>
    <lineage>
        <taxon>Eukaryota</taxon>
        <taxon>Viridiplantae</taxon>
        <taxon>Streptophyta</taxon>
        <taxon>Embryophyta</taxon>
        <taxon>Tracheophyta</taxon>
        <taxon>Spermatophyta</taxon>
        <taxon>Magnoliopsida</taxon>
        <taxon>Ranunculales</taxon>
        <taxon>Ranunculaceae</taxon>
        <taxon>Coptidoideae</taxon>
        <taxon>Coptis</taxon>
    </lineage>
</organism>
<evidence type="ECO:0000313" key="11">
    <source>
        <dbReference type="Proteomes" id="UP000631114"/>
    </source>
</evidence>
<evidence type="ECO:0000256" key="1">
    <source>
        <dbReference type="ARBA" id="ARBA00004273"/>
    </source>
</evidence>
<evidence type="ECO:0000256" key="7">
    <source>
        <dbReference type="ARBA" id="ARBA00023136"/>
    </source>
</evidence>
<keyword evidence="8" id="KW-0175">Coiled coil</keyword>
<feature type="region of interest" description="Disordered" evidence="9">
    <location>
        <begin position="75"/>
        <end position="96"/>
    </location>
</feature>
<evidence type="ECO:0008006" key="12">
    <source>
        <dbReference type="Google" id="ProtNLM"/>
    </source>
</evidence>
<feature type="region of interest" description="Disordered" evidence="9">
    <location>
        <begin position="224"/>
        <end position="247"/>
    </location>
</feature>
<evidence type="ECO:0000256" key="3">
    <source>
        <dbReference type="ARBA" id="ARBA00022692"/>
    </source>
</evidence>
<comment type="subcellular location">
    <subcellularLocation>
        <location evidence="1">Mitochondrion inner membrane</location>
    </subcellularLocation>
</comment>
<evidence type="ECO:0000256" key="4">
    <source>
        <dbReference type="ARBA" id="ARBA00022792"/>
    </source>
</evidence>
<evidence type="ECO:0000256" key="6">
    <source>
        <dbReference type="ARBA" id="ARBA00023128"/>
    </source>
</evidence>
<keyword evidence="6" id="KW-0496">Mitochondrion</keyword>
<feature type="region of interest" description="Disordered" evidence="9">
    <location>
        <begin position="163"/>
        <end position="186"/>
    </location>
</feature>
<evidence type="ECO:0000256" key="5">
    <source>
        <dbReference type="ARBA" id="ARBA00022989"/>
    </source>
</evidence>
<evidence type="ECO:0000256" key="9">
    <source>
        <dbReference type="SAM" id="MobiDB-lite"/>
    </source>
</evidence>
<feature type="compositionally biased region" description="Polar residues" evidence="9">
    <location>
        <begin position="19"/>
        <end position="32"/>
    </location>
</feature>
<dbReference type="GO" id="GO:0061617">
    <property type="term" value="C:MICOS complex"/>
    <property type="evidence" value="ECO:0007669"/>
    <property type="project" value="TreeGrafter"/>
</dbReference>
<dbReference type="AlphaFoldDB" id="A0A835I6K6"/>
<feature type="region of interest" description="Disordered" evidence="9">
    <location>
        <begin position="1"/>
        <end position="44"/>
    </location>
</feature>
<dbReference type="EMBL" id="JADFTS010000004">
    <property type="protein sequence ID" value="KAF9611534.1"/>
    <property type="molecule type" value="Genomic_DNA"/>
</dbReference>
<keyword evidence="4" id="KW-0999">Mitochondrion inner membrane</keyword>
<comment type="similarity">
    <text evidence="2">Belongs to the MICOS complex subunit Mic60 family.</text>
</comment>
<gene>
    <name evidence="10" type="ORF">IFM89_032934</name>
</gene>
<protein>
    <recommendedName>
        <fullName evidence="12">MICOS complex subunit MIC60</fullName>
    </recommendedName>
</protein>
<feature type="compositionally biased region" description="Polar residues" evidence="9">
    <location>
        <begin position="171"/>
        <end position="184"/>
    </location>
</feature>
<evidence type="ECO:0000313" key="10">
    <source>
        <dbReference type="EMBL" id="KAF9611534.1"/>
    </source>
</evidence>
<evidence type="ECO:0000256" key="8">
    <source>
        <dbReference type="SAM" id="Coils"/>
    </source>
</evidence>
<dbReference type="GO" id="GO:0042407">
    <property type="term" value="P:cristae formation"/>
    <property type="evidence" value="ECO:0007669"/>
    <property type="project" value="TreeGrafter"/>
</dbReference>
<dbReference type="PANTHER" id="PTHR15415">
    <property type="entry name" value="MITOFILIN"/>
    <property type="match status" value="1"/>
</dbReference>
<dbReference type="OrthoDB" id="10261039at2759"/>
<accession>A0A835I6K6</accession>
<dbReference type="InterPro" id="IPR019133">
    <property type="entry name" value="MIC60"/>
</dbReference>
<keyword evidence="5" id="KW-1133">Transmembrane helix</keyword>
<name>A0A835I6K6_9MAGN</name>